<evidence type="ECO:0000313" key="7">
    <source>
        <dbReference type="EMBL" id="NYE83000.1"/>
    </source>
</evidence>
<dbReference type="InterPro" id="IPR024674">
    <property type="entry name" value="HpaB/PvcC/4-BUDH_N"/>
</dbReference>
<evidence type="ECO:0000313" key="8">
    <source>
        <dbReference type="Proteomes" id="UP000542125"/>
    </source>
</evidence>
<dbReference type="Pfam" id="PF03241">
    <property type="entry name" value="HpaB"/>
    <property type="match status" value="1"/>
</dbReference>
<feature type="binding site" evidence="4">
    <location>
        <position position="212"/>
    </location>
    <ligand>
        <name>FAD</name>
        <dbReference type="ChEBI" id="CHEBI:57692"/>
    </ligand>
</feature>
<evidence type="ECO:0000256" key="2">
    <source>
        <dbReference type="ARBA" id="ARBA00022827"/>
    </source>
</evidence>
<dbReference type="InterPro" id="IPR024719">
    <property type="entry name" value="HpaB/PvcC/4-BUDH_C"/>
</dbReference>
<dbReference type="Pfam" id="PF11794">
    <property type="entry name" value="HpaB_N"/>
    <property type="match status" value="1"/>
</dbReference>
<dbReference type="Gene3D" id="1.10.3140.10">
    <property type="entry name" value="4-hydroxybutyryl-coa dehydratase, domain 1"/>
    <property type="match status" value="1"/>
</dbReference>
<dbReference type="InterPro" id="IPR009100">
    <property type="entry name" value="AcylCoA_DH/oxidase_NM_dom_sf"/>
</dbReference>
<feature type="domain" description="HpaB/PvcC/4-BUDH N-terminal" evidence="6">
    <location>
        <begin position="27"/>
        <end position="293"/>
    </location>
</feature>
<keyword evidence="8" id="KW-1185">Reference proteome</keyword>
<comment type="caution">
    <text evidence="7">The sequence shown here is derived from an EMBL/GenBank/DDBJ whole genome shotgun (WGS) entry which is preliminary data.</text>
</comment>
<feature type="domain" description="HpaB/PvcC/4-BUDH C-terminal" evidence="5">
    <location>
        <begin position="300"/>
        <end position="500"/>
    </location>
</feature>
<keyword evidence="7" id="KW-0503">Monooxygenase</keyword>
<keyword evidence="1" id="KW-0285">Flavoprotein</keyword>
<dbReference type="Proteomes" id="UP000542125">
    <property type="component" value="Unassembled WGS sequence"/>
</dbReference>
<dbReference type="SUPFAM" id="SSF56645">
    <property type="entry name" value="Acyl-CoA dehydrogenase NM domain-like"/>
    <property type="match status" value="1"/>
</dbReference>
<dbReference type="GO" id="GO:0052881">
    <property type="term" value="F:4-hydroxyphenylacetate 3-monooxygenase activity"/>
    <property type="evidence" value="ECO:0007669"/>
    <property type="project" value="UniProtKB-EC"/>
</dbReference>
<dbReference type="PANTHER" id="PTHR36117:SF3">
    <property type="entry name" value="4-HYDROXYPHENYLACETATE 3-MONOOXYGENASE-RELATED"/>
    <property type="match status" value="1"/>
</dbReference>
<evidence type="ECO:0000256" key="1">
    <source>
        <dbReference type="ARBA" id="ARBA00022630"/>
    </source>
</evidence>
<keyword evidence="3 7" id="KW-0560">Oxidoreductase</keyword>
<dbReference type="PANTHER" id="PTHR36117">
    <property type="entry name" value="4-HYDROXYPHENYLACETATE 3-MONOOXYGENASE-RELATED"/>
    <property type="match status" value="1"/>
</dbReference>
<reference evidence="7 8" key="1">
    <citation type="submission" date="2020-07" db="EMBL/GenBank/DDBJ databases">
        <title>Genomic Encyclopedia of Type Strains, Phase IV (KMG-V): Genome sequencing to study the core and pangenomes of soil and plant-associated prokaryotes.</title>
        <authorList>
            <person name="Whitman W."/>
        </authorList>
    </citation>
    <scope>NUCLEOTIDE SEQUENCE [LARGE SCALE GENOMIC DNA]</scope>
    <source>
        <strain evidence="7 8">SAS40</strain>
    </source>
</reference>
<feature type="binding site" evidence="4">
    <location>
        <begin position="175"/>
        <end position="178"/>
    </location>
    <ligand>
        <name>FAD</name>
        <dbReference type="ChEBI" id="CHEBI:57692"/>
    </ligand>
</feature>
<dbReference type="InterPro" id="IPR004925">
    <property type="entry name" value="HpaB/PvcC/4-BUDH"/>
</dbReference>
<dbReference type="GO" id="GO:0016627">
    <property type="term" value="F:oxidoreductase activity, acting on the CH-CH group of donors"/>
    <property type="evidence" value="ECO:0007669"/>
    <property type="project" value="InterPro"/>
</dbReference>
<dbReference type="Gene3D" id="1.20.140.10">
    <property type="entry name" value="Butyryl-CoA Dehydrogenase, subunit A, domain 3"/>
    <property type="match status" value="1"/>
</dbReference>
<dbReference type="Gene3D" id="2.40.110.10">
    <property type="entry name" value="Butyryl-CoA Dehydrogenase, subunit A, domain 2"/>
    <property type="match status" value="1"/>
</dbReference>
<evidence type="ECO:0000256" key="3">
    <source>
        <dbReference type="ARBA" id="ARBA00023002"/>
    </source>
</evidence>
<proteinExistence type="predicted"/>
<gene>
    <name evidence="7" type="ORF">FHW18_002271</name>
</gene>
<dbReference type="EMBL" id="JACBYR010000001">
    <property type="protein sequence ID" value="NYE83000.1"/>
    <property type="molecule type" value="Genomic_DNA"/>
</dbReference>
<protein>
    <submittedName>
        <fullName evidence="7">4-hydroxyphenylacetate 3-monooxygenase</fullName>
        <ecNumber evidence="7">1.14.14.9</ecNumber>
    </submittedName>
</protein>
<dbReference type="RefSeq" id="WP_179586323.1">
    <property type="nucleotide sequence ID" value="NZ_JACBYR010000001.1"/>
</dbReference>
<keyword evidence="2 4" id="KW-0274">FAD</keyword>
<dbReference type="PIRSF" id="PIRSF000331">
    <property type="entry name" value="HpaA_HpaB"/>
    <property type="match status" value="1"/>
</dbReference>
<evidence type="ECO:0000256" key="4">
    <source>
        <dbReference type="PIRSR" id="PIRSR000331-2"/>
    </source>
</evidence>
<dbReference type="EC" id="1.14.14.9" evidence="7"/>
<evidence type="ECO:0000259" key="6">
    <source>
        <dbReference type="Pfam" id="PF11794"/>
    </source>
</evidence>
<dbReference type="InterPro" id="IPR036250">
    <property type="entry name" value="AcylCo_DH-like_C"/>
</dbReference>
<evidence type="ECO:0000259" key="5">
    <source>
        <dbReference type="Pfam" id="PF03241"/>
    </source>
</evidence>
<sequence>MNAHTALDLIASTDTPAAGSSDGLRRGDDYLRALNDGREVYVDGERVKDVTRHPAFAQAAQSAARLFDTAAHPSLRERMTYTSPTSGKPVMRAYQIPTSLDDLRTKRLASEVWSEGSFGMMGRTPDHVAGFFCGYAAVPEVFAAGGKQFGDNVVAFYEHLRESHLWATYAIVPPQIDRSKPGHKQSDPTLYAGVVKERDDGIVISGAQQLATAGVLSDYLYLSCIHPLQPGDENYAIGVALPMNAPGMRLYPRRPYALQATNGFDYPLSSRFDETDCFVVLKDVFVPWEKVFIYRNTEICRDQWWKTPSHAYGNLQAQARYATKLRFMIGLVKRMNEMTGNEAHPQVQVQMGEMAAMVQLVESMLEAQETKASIDANGVVWPCKKSLYAVMALQSEFNPRMVDMIRELTGAAMISLPSSLKDLDSPETAGDIERFMRSANTDARSRMALMRMAWDFVGTEFGNRSQQYEKFYGGASFLVKQNMYRAYDFKRATSMVDAALDLPPL</sequence>
<accession>A0A7Y9ITV6</accession>
<dbReference type="SUPFAM" id="SSF47203">
    <property type="entry name" value="Acyl-CoA dehydrogenase C-terminal domain-like"/>
    <property type="match status" value="1"/>
</dbReference>
<dbReference type="AlphaFoldDB" id="A0A7Y9ITV6"/>
<name>A0A7Y9ITV6_9BURK</name>
<organism evidence="7 8">
    <name type="scientific">Pigmentiphaga litoralis</name>
    <dbReference type="NCBI Taxonomy" id="516702"/>
    <lineage>
        <taxon>Bacteria</taxon>
        <taxon>Pseudomonadati</taxon>
        <taxon>Pseudomonadota</taxon>
        <taxon>Betaproteobacteria</taxon>
        <taxon>Burkholderiales</taxon>
        <taxon>Alcaligenaceae</taxon>
        <taxon>Pigmentiphaga</taxon>
    </lineage>
</organism>
<dbReference type="InterPro" id="IPR046373">
    <property type="entry name" value="Acyl-CoA_Oxase/DH_mid-dom_sf"/>
</dbReference>